<accession>A0AAD1XRI8</accession>
<evidence type="ECO:0000256" key="2">
    <source>
        <dbReference type="SAM" id="SignalP"/>
    </source>
</evidence>
<name>A0AAD1XRI8_EUPCR</name>
<evidence type="ECO:0000313" key="4">
    <source>
        <dbReference type="Proteomes" id="UP001295684"/>
    </source>
</evidence>
<feature type="region of interest" description="Disordered" evidence="1">
    <location>
        <begin position="30"/>
        <end position="65"/>
    </location>
</feature>
<reference evidence="3" key="1">
    <citation type="submission" date="2023-07" db="EMBL/GenBank/DDBJ databases">
        <authorList>
            <consortium name="AG Swart"/>
            <person name="Singh M."/>
            <person name="Singh A."/>
            <person name="Seah K."/>
            <person name="Emmerich C."/>
        </authorList>
    </citation>
    <scope>NUCLEOTIDE SEQUENCE</scope>
    <source>
        <strain evidence="3">DP1</strain>
    </source>
</reference>
<feature type="chain" id="PRO_5042078680" evidence="2">
    <location>
        <begin position="18"/>
        <end position="281"/>
    </location>
</feature>
<feature type="region of interest" description="Disordered" evidence="1">
    <location>
        <begin position="255"/>
        <end position="281"/>
    </location>
</feature>
<keyword evidence="4" id="KW-1185">Reference proteome</keyword>
<comment type="caution">
    <text evidence="3">The sequence shown here is derived from an EMBL/GenBank/DDBJ whole genome shotgun (WGS) entry which is preliminary data.</text>
</comment>
<sequence>MLKPLLCLAVILTLSICYNHPYRQIQQRLYRGSQGSHRRDSDSFQNRYQPHQKSSNSIDVKTKKKQEKNNFIKPYPLPRKSEDECFNLSYPEETGEDLKEILESENKNIVVTVWYENFQNEWAQNMVNQDVQGTLWRCLCENHPDIIYSEADISHYNLNAYTYIDLAKELEIELGELNDGPTIVVMSNHTGMTFRTEENPLKLLKATEKYIRQIEKELYGLENPYCDLKHQILADNHYEYYDPIEMLQMYRPHKEETAKKVGKKQSKSPNYQLSEPEKAFS</sequence>
<dbReference type="AlphaFoldDB" id="A0AAD1XRI8"/>
<evidence type="ECO:0000256" key="1">
    <source>
        <dbReference type="SAM" id="MobiDB-lite"/>
    </source>
</evidence>
<feature type="signal peptide" evidence="2">
    <location>
        <begin position="1"/>
        <end position="17"/>
    </location>
</feature>
<keyword evidence="2" id="KW-0732">Signal</keyword>
<feature type="compositionally biased region" description="Polar residues" evidence="1">
    <location>
        <begin position="43"/>
        <end position="59"/>
    </location>
</feature>
<dbReference type="Proteomes" id="UP001295684">
    <property type="component" value="Unassembled WGS sequence"/>
</dbReference>
<protein>
    <submittedName>
        <fullName evidence="3">Uncharacterized protein</fullName>
    </submittedName>
</protein>
<evidence type="ECO:0000313" key="3">
    <source>
        <dbReference type="EMBL" id="CAI2377547.1"/>
    </source>
</evidence>
<gene>
    <name evidence="3" type="ORF">ECRASSUSDP1_LOCUS18935</name>
</gene>
<proteinExistence type="predicted"/>
<dbReference type="EMBL" id="CAMPGE010019198">
    <property type="protein sequence ID" value="CAI2377547.1"/>
    <property type="molecule type" value="Genomic_DNA"/>
</dbReference>
<organism evidence="3 4">
    <name type="scientific">Euplotes crassus</name>
    <dbReference type="NCBI Taxonomy" id="5936"/>
    <lineage>
        <taxon>Eukaryota</taxon>
        <taxon>Sar</taxon>
        <taxon>Alveolata</taxon>
        <taxon>Ciliophora</taxon>
        <taxon>Intramacronucleata</taxon>
        <taxon>Spirotrichea</taxon>
        <taxon>Hypotrichia</taxon>
        <taxon>Euplotida</taxon>
        <taxon>Euplotidae</taxon>
        <taxon>Moneuplotes</taxon>
    </lineage>
</organism>